<feature type="region of interest" description="Disordered" evidence="1">
    <location>
        <begin position="64"/>
        <end position="129"/>
    </location>
</feature>
<feature type="compositionally biased region" description="Basic residues" evidence="1">
    <location>
        <begin position="80"/>
        <end position="98"/>
    </location>
</feature>
<dbReference type="Proteomes" id="UP001488838">
    <property type="component" value="Unassembled WGS sequence"/>
</dbReference>
<dbReference type="AlphaFoldDB" id="A0AAW0I9J1"/>
<evidence type="ECO:0000256" key="1">
    <source>
        <dbReference type="SAM" id="MobiDB-lite"/>
    </source>
</evidence>
<feature type="compositionally biased region" description="Basic residues" evidence="1">
    <location>
        <begin position="64"/>
        <end position="73"/>
    </location>
</feature>
<protein>
    <submittedName>
        <fullName evidence="2">Uncharacterized protein</fullName>
    </submittedName>
</protein>
<gene>
    <name evidence="2" type="ORF">U0070_024176</name>
</gene>
<keyword evidence="3" id="KW-1185">Reference proteome</keyword>
<reference evidence="2 3" key="1">
    <citation type="journal article" date="2023" name="bioRxiv">
        <title>Conserved and derived expression patterns and positive selection on dental genes reveal complex evolutionary context of ever-growing rodent molars.</title>
        <authorList>
            <person name="Calamari Z.T."/>
            <person name="Song A."/>
            <person name="Cohen E."/>
            <person name="Akter M."/>
            <person name="Roy R.D."/>
            <person name="Hallikas O."/>
            <person name="Christensen M.M."/>
            <person name="Li P."/>
            <person name="Marangoni P."/>
            <person name="Jernvall J."/>
            <person name="Klein O.D."/>
        </authorList>
    </citation>
    <scope>NUCLEOTIDE SEQUENCE [LARGE SCALE GENOMIC DNA]</scope>
    <source>
        <strain evidence="2">V071</strain>
    </source>
</reference>
<evidence type="ECO:0000313" key="3">
    <source>
        <dbReference type="Proteomes" id="UP001488838"/>
    </source>
</evidence>
<proteinExistence type="predicted"/>
<dbReference type="EMBL" id="JBBHLL010000183">
    <property type="protein sequence ID" value="KAK7810998.1"/>
    <property type="molecule type" value="Genomic_DNA"/>
</dbReference>
<sequence>MAHMSGDHLHNDPRLKRISNRMILINTKIDTKRENAGIKSARRIRKRTGKTLSTTAVNIKILKRNIKRKRKPNTKMEVQKKHKVKHKDRDKEKRKKEKIRAAGNAKIKKEKENGFSSSPRIKDEPEDDG</sequence>
<comment type="caution">
    <text evidence="2">The sequence shown here is derived from an EMBL/GenBank/DDBJ whole genome shotgun (WGS) entry which is preliminary data.</text>
</comment>
<accession>A0AAW0I9J1</accession>
<organism evidence="2 3">
    <name type="scientific">Myodes glareolus</name>
    <name type="common">Bank vole</name>
    <name type="synonym">Clethrionomys glareolus</name>
    <dbReference type="NCBI Taxonomy" id="447135"/>
    <lineage>
        <taxon>Eukaryota</taxon>
        <taxon>Metazoa</taxon>
        <taxon>Chordata</taxon>
        <taxon>Craniata</taxon>
        <taxon>Vertebrata</taxon>
        <taxon>Euteleostomi</taxon>
        <taxon>Mammalia</taxon>
        <taxon>Eutheria</taxon>
        <taxon>Euarchontoglires</taxon>
        <taxon>Glires</taxon>
        <taxon>Rodentia</taxon>
        <taxon>Myomorpha</taxon>
        <taxon>Muroidea</taxon>
        <taxon>Cricetidae</taxon>
        <taxon>Arvicolinae</taxon>
        <taxon>Myodes</taxon>
    </lineage>
</organism>
<name>A0AAW0I9J1_MYOGA</name>
<evidence type="ECO:0000313" key="2">
    <source>
        <dbReference type="EMBL" id="KAK7810998.1"/>
    </source>
</evidence>